<dbReference type="InterPro" id="IPR011234">
    <property type="entry name" value="Fumarylacetoacetase-like_C"/>
</dbReference>
<dbReference type="Gene3D" id="3.90.850.10">
    <property type="entry name" value="Fumarylacetoacetase-like, C-terminal domain"/>
    <property type="match status" value="1"/>
</dbReference>
<organism evidence="4 5">
    <name type="scientific">Prolixibacter denitrificans</name>
    <dbReference type="NCBI Taxonomy" id="1541063"/>
    <lineage>
        <taxon>Bacteria</taxon>
        <taxon>Pseudomonadati</taxon>
        <taxon>Bacteroidota</taxon>
        <taxon>Bacteroidia</taxon>
        <taxon>Marinilabiliales</taxon>
        <taxon>Prolixibacteraceae</taxon>
        <taxon>Prolixibacter</taxon>
    </lineage>
</organism>
<dbReference type="GO" id="GO:0016853">
    <property type="term" value="F:isomerase activity"/>
    <property type="evidence" value="ECO:0007669"/>
    <property type="project" value="UniProtKB-KW"/>
</dbReference>
<accession>A0A2P8C8X2</accession>
<evidence type="ECO:0000256" key="1">
    <source>
        <dbReference type="ARBA" id="ARBA00022723"/>
    </source>
</evidence>
<evidence type="ECO:0000313" key="6">
    <source>
        <dbReference type="Proteomes" id="UP000396862"/>
    </source>
</evidence>
<reference evidence="3 6" key="2">
    <citation type="submission" date="2019-10" db="EMBL/GenBank/DDBJ databases">
        <title>Prolixibacter strains distinguished by the presence of nitrate reductase genes were adept at nitrate-dependent anaerobic corrosion of metallic iron and carbon steel.</title>
        <authorList>
            <person name="Iino T."/>
            <person name="Shono N."/>
            <person name="Ito K."/>
            <person name="Nakamura R."/>
            <person name="Sueoka K."/>
            <person name="Harayama S."/>
            <person name="Ohkuma M."/>
        </authorList>
    </citation>
    <scope>NUCLEOTIDE SEQUENCE [LARGE SCALE GENOMIC DNA]</scope>
    <source>
        <strain evidence="3 6">MIC1-1</strain>
    </source>
</reference>
<evidence type="ECO:0000313" key="5">
    <source>
        <dbReference type="Proteomes" id="UP000240621"/>
    </source>
</evidence>
<sequence>MKIICIGRNYSEHAKELKNEVPTEPVYFMKPDSALLLRNRPFYIPDFSNEIHHEVELVVKIGRLGKNIQEKFAHRYYDEIGLGVDFTARDIQRECKAKGLPWEKAKGFDSSAVLSNEFIAKSELGDVNNIAFSMKKNGEVVQDGNSSDMLFNIDKIIAYVSQFMTLKMGDLIYTGTPSGVGPVAIGDRLEGFIGDKQMFDFQIK</sequence>
<dbReference type="AlphaFoldDB" id="A0A2P8C8X2"/>
<dbReference type="PANTHER" id="PTHR11820:SF7">
    <property type="entry name" value="ACYLPYRUVASE FAHD1, MITOCHONDRIAL"/>
    <property type="match status" value="1"/>
</dbReference>
<comment type="caution">
    <text evidence="4">The sequence shown here is derived from an EMBL/GenBank/DDBJ whole genome shotgun (WGS) entry which is preliminary data.</text>
</comment>
<keyword evidence="6" id="KW-1185">Reference proteome</keyword>
<name>A0A2P8C8X2_9BACT</name>
<keyword evidence="3" id="KW-0413">Isomerase</keyword>
<dbReference type="Proteomes" id="UP000240621">
    <property type="component" value="Unassembled WGS sequence"/>
</dbReference>
<dbReference type="GO" id="GO:0046872">
    <property type="term" value="F:metal ion binding"/>
    <property type="evidence" value="ECO:0007669"/>
    <property type="project" value="UniProtKB-KW"/>
</dbReference>
<dbReference type="EMBL" id="BLAU01000001">
    <property type="protein sequence ID" value="GET21117.1"/>
    <property type="molecule type" value="Genomic_DNA"/>
</dbReference>
<dbReference type="Pfam" id="PF01557">
    <property type="entry name" value="FAA_hydrolase"/>
    <property type="match status" value="1"/>
</dbReference>
<dbReference type="Proteomes" id="UP000396862">
    <property type="component" value="Unassembled WGS sequence"/>
</dbReference>
<feature type="domain" description="Fumarylacetoacetase-like C-terminal" evidence="2">
    <location>
        <begin position="2"/>
        <end position="187"/>
    </location>
</feature>
<dbReference type="SUPFAM" id="SSF56529">
    <property type="entry name" value="FAH"/>
    <property type="match status" value="1"/>
</dbReference>
<evidence type="ECO:0000313" key="3">
    <source>
        <dbReference type="EMBL" id="GET21117.1"/>
    </source>
</evidence>
<dbReference type="InterPro" id="IPR036663">
    <property type="entry name" value="Fumarylacetoacetase_C_sf"/>
</dbReference>
<protein>
    <submittedName>
        <fullName evidence="3">2-hydroxyhepta-2,4-diene-1,7-dioate isomerase</fullName>
    </submittedName>
    <submittedName>
        <fullName evidence="4">2-keto-4-pentenoate hydratase/2-oxohepta-3-ene-1,7-dioic acid hydratase in catechol pathway</fullName>
    </submittedName>
</protein>
<dbReference type="EMBL" id="PYGC01000009">
    <property type="protein sequence ID" value="PSK81412.1"/>
    <property type="molecule type" value="Genomic_DNA"/>
</dbReference>
<dbReference type="OrthoDB" id="9805307at2"/>
<reference evidence="4 5" key="1">
    <citation type="submission" date="2018-03" db="EMBL/GenBank/DDBJ databases">
        <title>Genomic Encyclopedia of Archaeal and Bacterial Type Strains, Phase II (KMG-II): from individual species to whole genera.</title>
        <authorList>
            <person name="Goeker M."/>
        </authorList>
    </citation>
    <scope>NUCLEOTIDE SEQUENCE [LARGE SCALE GENOMIC DNA]</scope>
    <source>
        <strain evidence="4 5">DSM 27267</strain>
    </source>
</reference>
<dbReference type="GO" id="GO:0018773">
    <property type="term" value="F:acetylpyruvate hydrolase activity"/>
    <property type="evidence" value="ECO:0007669"/>
    <property type="project" value="TreeGrafter"/>
</dbReference>
<gene>
    <name evidence="4" type="ORF">CLV93_10915</name>
    <name evidence="3" type="ORF">JCM18694_13630</name>
</gene>
<dbReference type="PANTHER" id="PTHR11820">
    <property type="entry name" value="ACYLPYRUVASE"/>
    <property type="match status" value="1"/>
</dbReference>
<evidence type="ECO:0000313" key="4">
    <source>
        <dbReference type="EMBL" id="PSK81412.1"/>
    </source>
</evidence>
<dbReference type="RefSeq" id="WP_106543097.1">
    <property type="nucleotide sequence ID" value="NZ_BLAU01000001.1"/>
</dbReference>
<evidence type="ECO:0000259" key="2">
    <source>
        <dbReference type="Pfam" id="PF01557"/>
    </source>
</evidence>
<keyword evidence="1" id="KW-0479">Metal-binding</keyword>
<proteinExistence type="predicted"/>